<comment type="similarity">
    <text evidence="2 9">Belongs to the sulfotransferase 2 family.</text>
</comment>
<dbReference type="GO" id="GO:0016051">
    <property type="term" value="P:carbohydrate biosynthetic process"/>
    <property type="evidence" value="ECO:0007669"/>
    <property type="project" value="InterPro"/>
</dbReference>
<evidence type="ECO:0000256" key="7">
    <source>
        <dbReference type="ARBA" id="ARBA00023136"/>
    </source>
</evidence>
<feature type="compositionally biased region" description="Polar residues" evidence="10">
    <location>
        <begin position="77"/>
        <end position="90"/>
    </location>
</feature>
<evidence type="ECO:0000256" key="2">
    <source>
        <dbReference type="ARBA" id="ARBA00006339"/>
    </source>
</evidence>
<comment type="caution">
    <text evidence="11">The sequence shown here is derived from an EMBL/GenBank/DDBJ whole genome shotgun (WGS) entry which is preliminary data.</text>
</comment>
<keyword evidence="9" id="KW-0119">Carbohydrate metabolism</keyword>
<dbReference type="Pfam" id="PF03567">
    <property type="entry name" value="Sulfotransfer_2"/>
    <property type="match status" value="1"/>
</dbReference>
<dbReference type="GO" id="GO:0008146">
    <property type="term" value="F:sulfotransferase activity"/>
    <property type="evidence" value="ECO:0007669"/>
    <property type="project" value="InterPro"/>
</dbReference>
<reference evidence="11 12" key="2">
    <citation type="submission" date="2019-01" db="EMBL/GenBank/DDBJ databases">
        <title>The decoding of complex shrimp genome reveals the adaptation for benthos swimmer, frequently molting mechanism and breeding impact on genome.</title>
        <authorList>
            <person name="Sun Y."/>
            <person name="Gao Y."/>
            <person name="Yu Y."/>
        </authorList>
    </citation>
    <scope>NUCLEOTIDE SEQUENCE [LARGE SCALE GENOMIC DNA]</scope>
    <source>
        <tissue evidence="11">Muscle</tissue>
    </source>
</reference>
<feature type="transmembrane region" description="Helical" evidence="9">
    <location>
        <begin position="9"/>
        <end position="27"/>
    </location>
</feature>
<evidence type="ECO:0000313" key="12">
    <source>
        <dbReference type="Proteomes" id="UP000283509"/>
    </source>
</evidence>
<keyword evidence="9" id="KW-0735">Signal-anchor</keyword>
<dbReference type="EC" id="2.8.2.-" evidence="9"/>
<evidence type="ECO:0000256" key="3">
    <source>
        <dbReference type="ARBA" id="ARBA00022679"/>
    </source>
</evidence>
<dbReference type="InterPro" id="IPR018011">
    <property type="entry name" value="Carb_sulfotrans_8-10"/>
</dbReference>
<comment type="subcellular location">
    <subcellularLocation>
        <location evidence="1 9">Golgi apparatus membrane</location>
        <topology evidence="1 9">Single-pass type II membrane protein</topology>
    </subcellularLocation>
</comment>
<reference evidence="11 12" key="1">
    <citation type="submission" date="2018-04" db="EMBL/GenBank/DDBJ databases">
        <authorList>
            <person name="Zhang X."/>
            <person name="Yuan J."/>
            <person name="Li F."/>
            <person name="Xiang J."/>
        </authorList>
    </citation>
    <scope>NUCLEOTIDE SEQUENCE [LARGE SCALE GENOMIC DNA]</scope>
    <source>
        <tissue evidence="11">Muscle</tissue>
    </source>
</reference>
<evidence type="ECO:0000256" key="10">
    <source>
        <dbReference type="SAM" id="MobiDB-lite"/>
    </source>
</evidence>
<name>A0A423T5R6_PENVA</name>
<keyword evidence="6 9" id="KW-0333">Golgi apparatus</keyword>
<accession>A0A423T5R6</accession>
<dbReference type="EMBL" id="QCYY01002250">
    <property type="protein sequence ID" value="ROT71771.1"/>
    <property type="molecule type" value="Genomic_DNA"/>
</dbReference>
<sequence>MKATSGQSFIPYGLALIALLLIVNVALETSSLVPAFNKPVGDSTASEVGKNSATSDASEISGGSEVSEISGGSEVSRTSAPSEISQNSAVSPVIRKSDPVVSTNQVDLSGNLHHVFRRRREHLLEGCRRLNTSSDLPAAAWLTFLVIEAPGPLKVCVPTKVGSTSWQKLRERLKTANVSGLRPATAMQVRHPFSRLTSAYRDKYLNGAPIGNYNSGWQNLTGSTTGWDFKWLHYWFPALVTSGRIVPTARYLKVIDESLQAFRYISKHYKMEGKAMTFPDAKETEFDPDIYNVGMHMVANGRQVGIEGAAIEAYKGVMLDLVERHRNASFTFDEFLQFVVWSSDKGVIDQHWTPYTDLCFPCQRDYQYILHLETAAEESSVLLRDIGYPDEYRLTAEHRTKGLTEDLNVSDSQYFKDVPPSLLEKIIKIYEKDFELFGYSKSLPL</sequence>
<dbReference type="PANTHER" id="PTHR12137:SF54">
    <property type="entry name" value="CARBOHYDRATE SULFOTRANSFERASE"/>
    <property type="match status" value="1"/>
</dbReference>
<feature type="compositionally biased region" description="Polar residues" evidence="10">
    <location>
        <begin position="43"/>
        <end position="57"/>
    </location>
</feature>
<keyword evidence="4 9" id="KW-0812">Transmembrane</keyword>
<evidence type="ECO:0000256" key="1">
    <source>
        <dbReference type="ARBA" id="ARBA00004323"/>
    </source>
</evidence>
<dbReference type="PANTHER" id="PTHR12137">
    <property type="entry name" value="CARBOHYDRATE SULFOTRANSFERASE"/>
    <property type="match status" value="1"/>
</dbReference>
<evidence type="ECO:0000313" key="11">
    <source>
        <dbReference type="EMBL" id="ROT71771.1"/>
    </source>
</evidence>
<organism evidence="11 12">
    <name type="scientific">Penaeus vannamei</name>
    <name type="common">Whiteleg shrimp</name>
    <name type="synonym">Litopenaeus vannamei</name>
    <dbReference type="NCBI Taxonomy" id="6689"/>
    <lineage>
        <taxon>Eukaryota</taxon>
        <taxon>Metazoa</taxon>
        <taxon>Ecdysozoa</taxon>
        <taxon>Arthropoda</taxon>
        <taxon>Crustacea</taxon>
        <taxon>Multicrustacea</taxon>
        <taxon>Malacostraca</taxon>
        <taxon>Eumalacostraca</taxon>
        <taxon>Eucarida</taxon>
        <taxon>Decapoda</taxon>
        <taxon>Dendrobranchiata</taxon>
        <taxon>Penaeoidea</taxon>
        <taxon>Penaeidae</taxon>
        <taxon>Penaeus</taxon>
    </lineage>
</organism>
<keyword evidence="3 9" id="KW-0808">Transferase</keyword>
<proteinExistence type="inferred from homology"/>
<keyword evidence="5 9" id="KW-1133">Transmembrane helix</keyword>
<dbReference type="InterPro" id="IPR005331">
    <property type="entry name" value="Sulfotransferase"/>
</dbReference>
<dbReference type="AlphaFoldDB" id="A0A423T5R6"/>
<keyword evidence="12" id="KW-1185">Reference proteome</keyword>
<evidence type="ECO:0000256" key="9">
    <source>
        <dbReference type="RuleBase" id="RU364020"/>
    </source>
</evidence>
<dbReference type="GO" id="GO:0000139">
    <property type="term" value="C:Golgi membrane"/>
    <property type="evidence" value="ECO:0007669"/>
    <property type="project" value="UniProtKB-SubCell"/>
</dbReference>
<dbReference type="OrthoDB" id="6344560at2759"/>
<keyword evidence="8 9" id="KW-0325">Glycoprotein</keyword>
<keyword evidence="7 9" id="KW-0472">Membrane</keyword>
<protein>
    <recommendedName>
        <fullName evidence="9">Carbohydrate sulfotransferase</fullName>
        <ecNumber evidence="9">2.8.2.-</ecNumber>
    </recommendedName>
</protein>
<evidence type="ECO:0000256" key="6">
    <source>
        <dbReference type="ARBA" id="ARBA00023034"/>
    </source>
</evidence>
<evidence type="ECO:0000256" key="8">
    <source>
        <dbReference type="ARBA" id="ARBA00023180"/>
    </source>
</evidence>
<feature type="compositionally biased region" description="Low complexity" evidence="10">
    <location>
        <begin position="58"/>
        <end position="76"/>
    </location>
</feature>
<gene>
    <name evidence="11" type="ORF">C7M84_009888</name>
</gene>
<dbReference type="Proteomes" id="UP000283509">
    <property type="component" value="Unassembled WGS sequence"/>
</dbReference>
<evidence type="ECO:0000256" key="4">
    <source>
        <dbReference type="ARBA" id="ARBA00022692"/>
    </source>
</evidence>
<feature type="region of interest" description="Disordered" evidence="10">
    <location>
        <begin position="38"/>
        <end position="91"/>
    </location>
</feature>
<evidence type="ECO:0000256" key="5">
    <source>
        <dbReference type="ARBA" id="ARBA00022989"/>
    </source>
</evidence>